<dbReference type="CDD" id="cd11648">
    <property type="entry name" value="RsmI"/>
    <property type="match status" value="1"/>
</dbReference>
<dbReference type="GO" id="GO:0032259">
    <property type="term" value="P:methylation"/>
    <property type="evidence" value="ECO:0007669"/>
    <property type="project" value="UniProtKB-KW"/>
</dbReference>
<dbReference type="Pfam" id="PF00590">
    <property type="entry name" value="TP_methylase"/>
    <property type="match status" value="1"/>
</dbReference>
<comment type="caution">
    <text evidence="7">The sequence shown here is derived from an EMBL/GenBank/DDBJ whole genome shotgun (WGS) entry which is preliminary data.</text>
</comment>
<evidence type="ECO:0000256" key="5">
    <source>
        <dbReference type="ARBA" id="ARBA00022691"/>
    </source>
</evidence>
<dbReference type="GO" id="GO:0006364">
    <property type="term" value="P:rRNA processing"/>
    <property type="evidence" value="ECO:0007669"/>
    <property type="project" value="UniProtKB-KW"/>
</dbReference>
<keyword evidence="5" id="KW-0949">S-adenosyl-L-methionine</keyword>
<dbReference type="PANTHER" id="PTHR46111:SF1">
    <property type="entry name" value="RIBOSOMAL RNA SMALL SUBUNIT METHYLTRANSFERASE I"/>
    <property type="match status" value="1"/>
</dbReference>
<gene>
    <name evidence="7" type="primary">rsmI</name>
    <name evidence="7" type="ORF">CGW93_03360</name>
</gene>
<keyword evidence="3 7" id="KW-0489">Methyltransferase</keyword>
<accession>A0A257LTB5</accession>
<dbReference type="InterPro" id="IPR008189">
    <property type="entry name" value="rRNA_ssu_MeTfrase_I"/>
</dbReference>
<dbReference type="InterPro" id="IPR014777">
    <property type="entry name" value="4pyrrole_Mease_sub1"/>
</dbReference>
<keyword evidence="2" id="KW-0698">rRNA processing</keyword>
<evidence type="ECO:0000313" key="7">
    <source>
        <dbReference type="EMBL" id="OYV02897.1"/>
    </source>
</evidence>
<dbReference type="NCBIfam" id="TIGR00096">
    <property type="entry name" value="16S rRNA (cytidine(1402)-2'-O)-methyltransferase"/>
    <property type="match status" value="1"/>
</dbReference>
<dbReference type="AlphaFoldDB" id="A0A257LTB5"/>
<dbReference type="InterPro" id="IPR035996">
    <property type="entry name" value="4pyrrol_Methylase_sf"/>
</dbReference>
<dbReference type="EMBL" id="NMUJ01000040">
    <property type="protein sequence ID" value="OYV02897.1"/>
    <property type="molecule type" value="Genomic_DNA"/>
</dbReference>
<name>A0A257LTB5_UNCW3</name>
<evidence type="ECO:0000256" key="3">
    <source>
        <dbReference type="ARBA" id="ARBA00022603"/>
    </source>
</evidence>
<sequence length="148" mass="16461">MGKPANPRDKEVEKLVPGLYVVGTPIGNLKDITLRAIETLKSVDVIACEDTRVSQKLLNHYGINKPLISYHEHNKEERSRELIRMIERGKRVALISDAGMPGISDPGFYIIREMRRHGLQVTVIPGPTAFVAALVVSGLPTDRFVYEG</sequence>
<dbReference type="GO" id="GO:0008168">
    <property type="term" value="F:methyltransferase activity"/>
    <property type="evidence" value="ECO:0007669"/>
    <property type="project" value="UniProtKB-KW"/>
</dbReference>
<reference evidence="8" key="1">
    <citation type="submission" date="2017-07" db="EMBL/GenBank/DDBJ databases">
        <title>Novel pathways for hydrocarbon cycling and metabolic interdependencies in hydrothermal sediment communities.</title>
        <authorList>
            <person name="Dombrowski N."/>
            <person name="Seitz K."/>
            <person name="Teske A."/>
            <person name="Baker B."/>
        </authorList>
    </citation>
    <scope>NUCLEOTIDE SEQUENCE [LARGE SCALE GENOMIC DNA]</scope>
</reference>
<dbReference type="PROSITE" id="PS01296">
    <property type="entry name" value="RSMI"/>
    <property type="match status" value="1"/>
</dbReference>
<feature type="domain" description="Tetrapyrrole methylase" evidence="6">
    <location>
        <begin position="19"/>
        <end position="142"/>
    </location>
</feature>
<evidence type="ECO:0000256" key="1">
    <source>
        <dbReference type="ARBA" id="ARBA00022490"/>
    </source>
</evidence>
<evidence type="ECO:0000256" key="4">
    <source>
        <dbReference type="ARBA" id="ARBA00022679"/>
    </source>
</evidence>
<organism evidence="7 8">
    <name type="scientific">candidate division WOR-3 bacterium 4484_18</name>
    <dbReference type="NCBI Taxonomy" id="2020626"/>
    <lineage>
        <taxon>Bacteria</taxon>
        <taxon>Bacteria division WOR-3</taxon>
    </lineage>
</organism>
<dbReference type="InterPro" id="IPR018063">
    <property type="entry name" value="SAM_MeTrfase_RsmI_CS"/>
</dbReference>
<dbReference type="Gene3D" id="3.40.1010.10">
    <property type="entry name" value="Cobalt-precorrin-4 Transmethylase, Domain 1"/>
    <property type="match status" value="1"/>
</dbReference>
<evidence type="ECO:0000313" key="8">
    <source>
        <dbReference type="Proteomes" id="UP000216312"/>
    </source>
</evidence>
<keyword evidence="1" id="KW-0963">Cytoplasm</keyword>
<keyword evidence="4 7" id="KW-0808">Transferase</keyword>
<feature type="non-terminal residue" evidence="7">
    <location>
        <position position="148"/>
    </location>
</feature>
<dbReference type="SUPFAM" id="SSF53790">
    <property type="entry name" value="Tetrapyrrole methylase"/>
    <property type="match status" value="1"/>
</dbReference>
<proteinExistence type="predicted"/>
<evidence type="ECO:0000256" key="2">
    <source>
        <dbReference type="ARBA" id="ARBA00022552"/>
    </source>
</evidence>
<dbReference type="PANTHER" id="PTHR46111">
    <property type="entry name" value="RIBOSOMAL RNA SMALL SUBUNIT METHYLTRANSFERASE I"/>
    <property type="match status" value="1"/>
</dbReference>
<protein>
    <submittedName>
        <fullName evidence="7">16S rRNA (Cytidine(1402)-2'-O)-methyltransferase</fullName>
    </submittedName>
</protein>
<dbReference type="Proteomes" id="UP000216312">
    <property type="component" value="Unassembled WGS sequence"/>
</dbReference>
<dbReference type="InterPro" id="IPR000878">
    <property type="entry name" value="4pyrrol_Mease"/>
</dbReference>
<dbReference type="FunFam" id="3.40.1010.10:FF:000007">
    <property type="entry name" value="Ribosomal RNA small subunit methyltransferase I"/>
    <property type="match status" value="1"/>
</dbReference>
<evidence type="ECO:0000259" key="6">
    <source>
        <dbReference type="Pfam" id="PF00590"/>
    </source>
</evidence>